<dbReference type="GO" id="GO:0016477">
    <property type="term" value="P:cell migration"/>
    <property type="evidence" value="ECO:0007669"/>
    <property type="project" value="TreeGrafter"/>
</dbReference>
<keyword evidence="6" id="KW-0479">Metal-binding</keyword>
<dbReference type="GO" id="GO:0007160">
    <property type="term" value="P:cell-matrix adhesion"/>
    <property type="evidence" value="ECO:0007669"/>
    <property type="project" value="TreeGrafter"/>
</dbReference>
<dbReference type="SMART" id="SM00187">
    <property type="entry name" value="INB"/>
    <property type="match status" value="1"/>
</dbReference>
<dbReference type="Gene3D" id="2.60.40.1510">
    <property type="entry name" value="ntegrin, alpha v. Chain A, domain 3"/>
    <property type="match status" value="1"/>
</dbReference>
<dbReference type="Proteomes" id="UP001497623">
    <property type="component" value="Unassembled WGS sequence"/>
</dbReference>
<dbReference type="GO" id="GO:0005925">
    <property type="term" value="C:focal adhesion"/>
    <property type="evidence" value="ECO:0007669"/>
    <property type="project" value="TreeGrafter"/>
</dbReference>
<dbReference type="InterPro" id="IPR015812">
    <property type="entry name" value="Integrin_bsu"/>
</dbReference>
<organism evidence="22 23">
    <name type="scientific">Meganyctiphanes norvegica</name>
    <name type="common">Northern krill</name>
    <name type="synonym">Thysanopoda norvegica</name>
    <dbReference type="NCBI Taxonomy" id="48144"/>
    <lineage>
        <taxon>Eukaryota</taxon>
        <taxon>Metazoa</taxon>
        <taxon>Ecdysozoa</taxon>
        <taxon>Arthropoda</taxon>
        <taxon>Crustacea</taxon>
        <taxon>Multicrustacea</taxon>
        <taxon>Malacostraca</taxon>
        <taxon>Eumalacostraca</taxon>
        <taxon>Eucarida</taxon>
        <taxon>Euphausiacea</taxon>
        <taxon>Euphausiidae</taxon>
        <taxon>Meganyctiphanes</taxon>
    </lineage>
</organism>
<dbReference type="GO" id="GO:0005178">
    <property type="term" value="F:integrin binding"/>
    <property type="evidence" value="ECO:0007669"/>
    <property type="project" value="TreeGrafter"/>
</dbReference>
<dbReference type="GO" id="GO:0007229">
    <property type="term" value="P:integrin-mediated signaling pathway"/>
    <property type="evidence" value="ECO:0007669"/>
    <property type="project" value="UniProtKB-KW"/>
</dbReference>
<gene>
    <name evidence="22" type="ORF">MNOR_LOCUS21139</name>
</gene>
<feature type="domain" description="Integrin beta subunit tail" evidence="21">
    <location>
        <begin position="432"/>
        <end position="521"/>
    </location>
</feature>
<evidence type="ECO:0000256" key="4">
    <source>
        <dbReference type="ARBA" id="ARBA00022536"/>
    </source>
</evidence>
<dbReference type="InterPro" id="IPR057243">
    <property type="entry name" value="Integrin_I-EGF_CS"/>
</dbReference>
<dbReference type="InterPro" id="IPR040622">
    <property type="entry name" value="EGF_integrin_1"/>
</dbReference>
<evidence type="ECO:0000256" key="8">
    <source>
        <dbReference type="ARBA" id="ARBA00022737"/>
    </source>
</evidence>
<dbReference type="SUPFAM" id="SSF69687">
    <property type="entry name" value="Integrin beta tail domain"/>
    <property type="match status" value="1"/>
</dbReference>
<dbReference type="SMART" id="SM01242">
    <property type="entry name" value="Integrin_B_tail"/>
    <property type="match status" value="1"/>
</dbReference>
<keyword evidence="16" id="KW-0325">Glycoprotein</keyword>
<keyword evidence="12 18" id="KW-1133">Transmembrane helix</keyword>
<evidence type="ECO:0000256" key="10">
    <source>
        <dbReference type="ARBA" id="ARBA00022842"/>
    </source>
</evidence>
<dbReference type="PANTHER" id="PTHR10082">
    <property type="entry name" value="INTEGRIN BETA SUBUNIT"/>
    <property type="match status" value="1"/>
</dbReference>
<keyword evidence="8" id="KW-0677">Repeat</keyword>
<evidence type="ECO:0000256" key="1">
    <source>
        <dbReference type="ARBA" id="ARBA00004251"/>
    </source>
</evidence>
<evidence type="ECO:0000256" key="3">
    <source>
        <dbReference type="ARBA" id="ARBA00022475"/>
    </source>
</evidence>
<evidence type="ECO:0000259" key="19">
    <source>
        <dbReference type="SMART" id="SM00187"/>
    </source>
</evidence>
<dbReference type="InterPro" id="IPR002369">
    <property type="entry name" value="Integrin_bsu_VWA"/>
</dbReference>
<evidence type="ECO:0000256" key="14">
    <source>
        <dbReference type="ARBA" id="ARBA00023136"/>
    </source>
</evidence>
<comment type="subcellular location">
    <subcellularLocation>
        <location evidence="1 17">Cell membrane</location>
        <topology evidence="1 17">Single-pass type I membrane protein</topology>
    </subcellularLocation>
</comment>
<evidence type="ECO:0000256" key="12">
    <source>
        <dbReference type="ARBA" id="ARBA00022989"/>
    </source>
</evidence>
<feature type="domain" description="Integrin beta subunit cytoplasmic" evidence="20">
    <location>
        <begin position="545"/>
        <end position="590"/>
    </location>
</feature>
<dbReference type="GO" id="GO:0008305">
    <property type="term" value="C:integrin complex"/>
    <property type="evidence" value="ECO:0007669"/>
    <property type="project" value="TreeGrafter"/>
</dbReference>
<evidence type="ECO:0000313" key="23">
    <source>
        <dbReference type="Proteomes" id="UP001497623"/>
    </source>
</evidence>
<dbReference type="PROSITE" id="PS00243">
    <property type="entry name" value="I_EGF_1"/>
    <property type="match status" value="2"/>
</dbReference>
<feature type="domain" description="Integrin beta subunit VWA" evidence="19">
    <location>
        <begin position="1"/>
        <end position="257"/>
    </location>
</feature>
<dbReference type="GO" id="GO:0007157">
    <property type="term" value="P:heterophilic cell-cell adhesion via plasma membrane cell adhesion molecules"/>
    <property type="evidence" value="ECO:0007669"/>
    <property type="project" value="UniProtKB-ARBA"/>
</dbReference>
<dbReference type="GO" id="GO:0033627">
    <property type="term" value="P:cell adhesion mediated by integrin"/>
    <property type="evidence" value="ECO:0007669"/>
    <property type="project" value="TreeGrafter"/>
</dbReference>
<evidence type="ECO:0000256" key="5">
    <source>
        <dbReference type="ARBA" id="ARBA00022692"/>
    </source>
</evidence>
<comment type="caution">
    <text evidence="22">The sequence shown here is derived from an EMBL/GenBank/DDBJ whole genome shotgun (WGS) entry which is preliminary data.</text>
</comment>
<keyword evidence="13 17" id="KW-0401">Integrin</keyword>
<keyword evidence="4" id="KW-0245">EGF-like domain</keyword>
<dbReference type="Pfam" id="PF08725">
    <property type="entry name" value="Integrin_b_cyt"/>
    <property type="match status" value="1"/>
</dbReference>
<keyword evidence="11 17" id="KW-0130">Cell adhesion</keyword>
<keyword evidence="23" id="KW-1185">Reference proteome</keyword>
<dbReference type="GO" id="GO:0046872">
    <property type="term" value="F:metal ion binding"/>
    <property type="evidence" value="ECO:0007669"/>
    <property type="project" value="UniProtKB-KW"/>
</dbReference>
<dbReference type="SUPFAM" id="SSF69179">
    <property type="entry name" value="Integrin domains"/>
    <property type="match status" value="1"/>
</dbReference>
<feature type="non-terminal residue" evidence="22">
    <location>
        <position position="1"/>
    </location>
</feature>
<evidence type="ECO:0000256" key="7">
    <source>
        <dbReference type="ARBA" id="ARBA00022729"/>
    </source>
</evidence>
<protein>
    <recommendedName>
        <fullName evidence="17">Integrin beta</fullName>
    </recommendedName>
</protein>
<keyword evidence="9" id="KW-0106">Calcium</keyword>
<keyword evidence="3" id="KW-1003">Cell membrane</keyword>
<keyword evidence="15" id="KW-1015">Disulfide bond</keyword>
<evidence type="ECO:0000259" key="21">
    <source>
        <dbReference type="SMART" id="SM01242"/>
    </source>
</evidence>
<name>A0AAV2RAS2_MEGNR</name>
<dbReference type="InterPro" id="IPR036349">
    <property type="entry name" value="Integrin_bsu_tail_dom_sf"/>
</dbReference>
<dbReference type="PROSITE" id="PS52047">
    <property type="entry name" value="I_EGF_2"/>
    <property type="match status" value="1"/>
</dbReference>
<keyword evidence="7" id="KW-0732">Signal</keyword>
<dbReference type="Gene3D" id="1.20.5.100">
    <property type="entry name" value="Cytochrome c1, transmembrane anchor, C-terminal"/>
    <property type="match status" value="1"/>
</dbReference>
<dbReference type="SMART" id="SM01241">
    <property type="entry name" value="Integrin_b_cyt"/>
    <property type="match status" value="1"/>
</dbReference>
<comment type="similarity">
    <text evidence="2 17">Belongs to the integrin beta chain family.</text>
</comment>
<dbReference type="InterPro" id="IPR014836">
    <property type="entry name" value="Integrin_bsu_cyt_dom"/>
</dbReference>
<dbReference type="FunFam" id="2.10.25.10:FF:000036">
    <property type="entry name" value="Integrin beta"/>
    <property type="match status" value="1"/>
</dbReference>
<evidence type="ECO:0000256" key="15">
    <source>
        <dbReference type="ARBA" id="ARBA00023157"/>
    </source>
</evidence>
<sequence length="590" mass="64982">PCSGCARPYAFRNDLPLNDNPDSFKSKVSEVAISGNLDSPEGGLEALLQVMRCWEYVGWTNYSRRIIVYSTDAKFHVAGDGLLAGIINRHDGQCHLDPVTQEYTHYAHLDYPSVGQLNEIAKAEDINIIFAVSKYEKLYRDLADAIEPSTYGKLNKDSKNVVDLVEEQYLAISSKVELKDNSDQLDKFVRVEYLAKCPGKNIFANTSVCDSLREGDEIQYTLSVTLLKCPETAEPFVLEVKTSQEKLMIEIEPLCDCGCDELGHKMREENSPTCKGHGTLACGVCNCNQGYHGSNCLCSDSDLGPGEVRSCQKGEPDECSGNGFCSCGHCVCHPNYSGKRCQCNRRSCLSLSSAGEVCSGNGGCDCSSCRCDPGYHGPWCECPDENICIQPGSDLVCSGKGYCDCGTCKCNDTLGFFGKYCEECSACGEGKCNEYGDCVQCFAFSGGPTTIESCQKNCSALNNSLLYEDNLETEIAQDAHLCTYTDENDGCLFNFTYRYRHQEGDYVITVQRTKSCIPPPDVTSIVLGVVGAIVMVGLITLLLWKFITTVHDRKEYARFQEEQSRVRFADDNPLYNNPSTTIVNPTYGKT</sequence>
<dbReference type="InterPro" id="IPR012896">
    <property type="entry name" value="Integrin_bsu_tail"/>
</dbReference>
<proteinExistence type="inferred from homology"/>
<keyword evidence="10" id="KW-0460">Magnesium</keyword>
<dbReference type="InterPro" id="IPR036465">
    <property type="entry name" value="vWFA_dom_sf"/>
</dbReference>
<dbReference type="AlphaFoldDB" id="A0AAV2RAS2"/>
<dbReference type="PRINTS" id="PR01186">
    <property type="entry name" value="INTEGRINB"/>
</dbReference>
<dbReference type="Pfam" id="PF18372">
    <property type="entry name" value="I-EGF_1"/>
    <property type="match status" value="1"/>
</dbReference>
<keyword evidence="5 17" id="KW-0812">Transmembrane</keyword>
<evidence type="ECO:0000256" key="18">
    <source>
        <dbReference type="SAM" id="Phobius"/>
    </source>
</evidence>
<evidence type="ECO:0000256" key="16">
    <source>
        <dbReference type="ARBA" id="ARBA00023180"/>
    </source>
</evidence>
<evidence type="ECO:0000313" key="22">
    <source>
        <dbReference type="EMBL" id="CAL4117199.1"/>
    </source>
</evidence>
<keyword evidence="14 18" id="KW-0472">Membrane</keyword>
<feature type="transmembrane region" description="Helical" evidence="18">
    <location>
        <begin position="522"/>
        <end position="544"/>
    </location>
</feature>
<evidence type="ECO:0000256" key="9">
    <source>
        <dbReference type="ARBA" id="ARBA00022837"/>
    </source>
</evidence>
<evidence type="ECO:0000256" key="13">
    <source>
        <dbReference type="ARBA" id="ARBA00023037"/>
    </source>
</evidence>
<dbReference type="Gene3D" id="2.10.25.10">
    <property type="entry name" value="Laminin"/>
    <property type="match status" value="4"/>
</dbReference>
<dbReference type="Gene3D" id="3.40.50.410">
    <property type="entry name" value="von Willebrand factor, type A domain"/>
    <property type="match status" value="1"/>
</dbReference>
<evidence type="ECO:0000256" key="6">
    <source>
        <dbReference type="ARBA" id="ARBA00022723"/>
    </source>
</evidence>
<dbReference type="PANTHER" id="PTHR10082:SF60">
    <property type="entry name" value="INTEGRIN BETA-PS"/>
    <property type="match status" value="1"/>
</dbReference>
<evidence type="ECO:0000259" key="20">
    <source>
        <dbReference type="SMART" id="SM01241"/>
    </source>
</evidence>
<dbReference type="GO" id="GO:0009986">
    <property type="term" value="C:cell surface"/>
    <property type="evidence" value="ECO:0007669"/>
    <property type="project" value="TreeGrafter"/>
</dbReference>
<evidence type="ECO:0000256" key="11">
    <source>
        <dbReference type="ARBA" id="ARBA00022889"/>
    </source>
</evidence>
<reference evidence="22 23" key="1">
    <citation type="submission" date="2024-05" db="EMBL/GenBank/DDBJ databases">
        <authorList>
            <person name="Wallberg A."/>
        </authorList>
    </citation>
    <scope>NUCLEOTIDE SEQUENCE [LARGE SCALE GENOMIC DNA]</scope>
</reference>
<dbReference type="EMBL" id="CAXKWB010016813">
    <property type="protein sequence ID" value="CAL4117199.1"/>
    <property type="molecule type" value="Genomic_DNA"/>
</dbReference>
<dbReference type="InterPro" id="IPR032695">
    <property type="entry name" value="Integrin_dom_sf"/>
</dbReference>
<dbReference type="SUPFAM" id="SSF53300">
    <property type="entry name" value="vWA-like"/>
    <property type="match status" value="1"/>
</dbReference>
<accession>A0AAV2RAS2</accession>
<dbReference type="Pfam" id="PF07965">
    <property type="entry name" value="Integrin_B_tail"/>
    <property type="match status" value="1"/>
</dbReference>
<evidence type="ECO:0000256" key="17">
    <source>
        <dbReference type="RuleBase" id="RU000633"/>
    </source>
</evidence>
<evidence type="ECO:0000256" key="2">
    <source>
        <dbReference type="ARBA" id="ARBA00007449"/>
    </source>
</evidence>
<dbReference type="Pfam" id="PF00362">
    <property type="entry name" value="Integrin_beta"/>
    <property type="match status" value="1"/>
</dbReference>